<protein>
    <submittedName>
        <fullName evidence="1">Uncharacterized protein</fullName>
    </submittedName>
</protein>
<evidence type="ECO:0000313" key="1">
    <source>
        <dbReference type="EMBL" id="SHD78323.1"/>
    </source>
</evidence>
<gene>
    <name evidence="1" type="ORF">CUESP1_2995</name>
</gene>
<evidence type="ECO:0000313" key="2">
    <source>
        <dbReference type="Proteomes" id="UP000245423"/>
    </source>
</evidence>
<reference evidence="1 2" key="1">
    <citation type="submission" date="2016-11" db="EMBL/GenBank/DDBJ databases">
        <authorList>
            <person name="Manzoor S."/>
        </authorList>
    </citation>
    <scope>NUCLEOTIDE SEQUENCE [LARGE SCALE GENOMIC DNA]</scope>
    <source>
        <strain evidence="1">Clostridium ultunense strain Esp</strain>
    </source>
</reference>
<accession>A0A1M4PSA0</accession>
<name>A0A1M4PSA0_9FIRM</name>
<sequence>MLAESIIRVGEPIRDSDLSNKERIELLTDCNSENCKNFFQNVFLIEIDENKIGYHFLKVGTGEEDFKVDKTRNTAYPIFYPQGGNPLHAQGSYPIPCYLMYDKHIKDMENIEYFAEKVVLARLEKTISYDKCSEEELKNISYMVAEILNKNYEQFIDRERQLGILYIYDHSLSEYHSSKEKHGTRSQYFWITESKLKLGEQLHLDSNKCIENIIEAKFTEAKSLGYREKEVSTFSNKLEEEVASIYNKYWLWLSPTWEAPRSIYWKKEDWTPGIKIDKKNYEAYLYGAQFLNQITLPISSSILKEMFAPIMSVEAKKNRSYSSFEQIFGVPIVFPLVEKNPEQMYKKYKQLLKKDDKAKGSDIHLNLIAGIDKALPTIDDEYRLTLLYYSGDISRGDVHIRMIIEDVVPSVAKELKNIVKDINRKEVPRIRRVFGSNKEEKFYPLANLPSMLGNAYGPGYVWSSLETVFSKKPIYINRLHHSVSTKLNELANREEHWEMVDELVFYHGFLVFYNRYNNEILRIGKEVNIMANWQGLLEKYHAGEIKIDDLKTAEELGYVVGLTLKQFSNSYHRRTNNDYLKHRVMKFGSKLTPEMIWKDGLLRCEELAAQWDLGLGRNFHQNLSHVLLALLEANKKDLLNKDKDQFMTAFWSGYLMYKKQEEV</sequence>
<dbReference type="OrthoDB" id="2676166at2"/>
<dbReference type="EMBL" id="LT669839">
    <property type="protein sequence ID" value="SHD78323.1"/>
    <property type="molecule type" value="Genomic_DNA"/>
</dbReference>
<dbReference type="AlphaFoldDB" id="A0A1M4PSA0"/>
<organism evidence="1 2">
    <name type="scientific">[Clostridium] ultunense Esp</name>
    <dbReference type="NCBI Taxonomy" id="1288971"/>
    <lineage>
        <taxon>Bacteria</taxon>
        <taxon>Bacillati</taxon>
        <taxon>Bacillota</taxon>
        <taxon>Tissierellia</taxon>
        <taxon>Tissierellales</taxon>
        <taxon>Tepidimicrobiaceae</taxon>
        <taxon>Schnuerera</taxon>
    </lineage>
</organism>
<dbReference type="RefSeq" id="WP_025642371.1">
    <property type="nucleotide sequence ID" value="NZ_LT669839.1"/>
</dbReference>
<dbReference type="Proteomes" id="UP000245423">
    <property type="component" value="Chromosome 1"/>
</dbReference>
<proteinExistence type="predicted"/>
<keyword evidence="2" id="KW-1185">Reference proteome</keyword>